<evidence type="ECO:0000256" key="1">
    <source>
        <dbReference type="ARBA" id="ARBA00023002"/>
    </source>
</evidence>
<dbReference type="InterPro" id="IPR035873">
    <property type="entry name" value="PhpC"/>
</dbReference>
<gene>
    <name evidence="5" type="ORF">LzC2_01720</name>
</gene>
<comment type="caution">
    <text evidence="5">The sequence shown here is derived from an EMBL/GenBank/DDBJ whole genome shotgun (WGS) entry which is preliminary data.</text>
</comment>
<organism evidence="5 6">
    <name type="scientific">Alienimonas chondri</name>
    <dbReference type="NCBI Taxonomy" id="2681879"/>
    <lineage>
        <taxon>Bacteria</taxon>
        <taxon>Pseudomonadati</taxon>
        <taxon>Planctomycetota</taxon>
        <taxon>Planctomycetia</taxon>
        <taxon>Planctomycetales</taxon>
        <taxon>Planctomycetaceae</taxon>
        <taxon>Alienimonas</taxon>
    </lineage>
</organism>
<dbReference type="Gene3D" id="1.20.1090.10">
    <property type="entry name" value="Dehydroquinate synthase-like - alpha domain"/>
    <property type="match status" value="1"/>
</dbReference>
<dbReference type="RefSeq" id="WP_171182712.1">
    <property type="nucleotide sequence ID" value="NZ_WTPX01000003.1"/>
</dbReference>
<dbReference type="SUPFAM" id="SSF56796">
    <property type="entry name" value="Dehydroquinate synthase-like"/>
    <property type="match status" value="1"/>
</dbReference>
<keyword evidence="6" id="KW-1185">Reference proteome</keyword>
<dbReference type="InterPro" id="IPR039697">
    <property type="entry name" value="Alcohol_dehydrogenase_Fe"/>
</dbReference>
<name>A0ABX1VA14_9PLAN</name>
<dbReference type="InterPro" id="IPR001670">
    <property type="entry name" value="ADH_Fe/GldA"/>
</dbReference>
<evidence type="ECO:0000313" key="5">
    <source>
        <dbReference type="EMBL" id="NNJ24122.1"/>
    </source>
</evidence>
<dbReference type="EMBL" id="WTPX01000003">
    <property type="protein sequence ID" value="NNJ24122.1"/>
    <property type="molecule type" value="Genomic_DNA"/>
</dbReference>
<evidence type="ECO:0000256" key="2">
    <source>
        <dbReference type="SAM" id="MobiDB-lite"/>
    </source>
</evidence>
<dbReference type="Pfam" id="PF25137">
    <property type="entry name" value="ADH_Fe_C"/>
    <property type="match status" value="1"/>
</dbReference>
<keyword evidence="1" id="KW-0560">Oxidoreductase</keyword>
<dbReference type="InterPro" id="IPR018211">
    <property type="entry name" value="ADH_Fe_CS"/>
</dbReference>
<feature type="compositionally biased region" description="Low complexity" evidence="2">
    <location>
        <begin position="389"/>
        <end position="400"/>
    </location>
</feature>
<dbReference type="InterPro" id="IPR056798">
    <property type="entry name" value="ADH_Fe_C"/>
</dbReference>
<dbReference type="Gene3D" id="3.40.50.1970">
    <property type="match status" value="1"/>
</dbReference>
<dbReference type="Proteomes" id="UP000609651">
    <property type="component" value="Unassembled WGS sequence"/>
</dbReference>
<dbReference type="Pfam" id="PF00465">
    <property type="entry name" value="Fe-ADH"/>
    <property type="match status" value="1"/>
</dbReference>
<proteinExistence type="predicted"/>
<dbReference type="CDD" id="cd08182">
    <property type="entry name" value="HEPD"/>
    <property type="match status" value="1"/>
</dbReference>
<evidence type="ECO:0000259" key="4">
    <source>
        <dbReference type="Pfam" id="PF25137"/>
    </source>
</evidence>
<dbReference type="PANTHER" id="PTHR11496:SF103">
    <property type="entry name" value="DEHYDROGENASE, PUTATIVE-RELATED"/>
    <property type="match status" value="1"/>
</dbReference>
<feature type="domain" description="Alcohol dehydrogenase iron-type/glycerol dehydrogenase GldA" evidence="3">
    <location>
        <begin position="4"/>
        <end position="175"/>
    </location>
</feature>
<sequence length="408" mass="42364">MQQTVILRPGAVDSVPEWIANYAVERAFVVLDEAAYGPSGAEAALAPCFDAYHATFFTAFEPNPKLEDVVRGIAAFRASGAEIVLAVGGGTAIDLAKLITALVPVGRGQDSVDPSLLEEVVLRNGPLPETALPLIAVPTTAGTGSEATHYAVVYVRGEKYSLAAPSILPNVAVVDSRLTDSLPPRITAATGLDALCQAVESIWAVGATDESIGFASEAIRLALRHLPDAVNGPTPQSRDAMSQASHLAGRAINISKTTLPHALSYGLTSRYGIPHGSAAALTLGPALLFNAGVTEADCTDPRGPAAVRDRIQLLCGLLGADSAPRAAATIERLVEAVGSPISLEAAGVADDARRLAECVNVQRLSNNPRHAEPEDLVRLLRAGRRADRAPAPAVPDVRQPAPLPAPSL</sequence>
<feature type="domain" description="Fe-containing alcohol dehydrogenase-like C-terminal" evidence="4">
    <location>
        <begin position="187"/>
        <end position="382"/>
    </location>
</feature>
<dbReference type="PROSITE" id="PS00913">
    <property type="entry name" value="ADH_IRON_1"/>
    <property type="match status" value="1"/>
</dbReference>
<dbReference type="PANTHER" id="PTHR11496">
    <property type="entry name" value="ALCOHOL DEHYDROGENASE"/>
    <property type="match status" value="1"/>
</dbReference>
<evidence type="ECO:0008006" key="7">
    <source>
        <dbReference type="Google" id="ProtNLM"/>
    </source>
</evidence>
<protein>
    <recommendedName>
        <fullName evidence="7">Alcohol dehydrogenase</fullName>
    </recommendedName>
</protein>
<evidence type="ECO:0000259" key="3">
    <source>
        <dbReference type="Pfam" id="PF00465"/>
    </source>
</evidence>
<accession>A0ABX1VA14</accession>
<feature type="region of interest" description="Disordered" evidence="2">
    <location>
        <begin position="386"/>
        <end position="408"/>
    </location>
</feature>
<reference evidence="5 6" key="1">
    <citation type="journal article" date="2020" name="Syst. Appl. Microbiol.">
        <title>Alienimonas chondri sp. nov., a novel planctomycete isolated from the biofilm of the red alga Chondrus crispus.</title>
        <authorList>
            <person name="Vitorino I."/>
            <person name="Albuquerque L."/>
            <person name="Wiegand S."/>
            <person name="Kallscheuer N."/>
            <person name="da Costa M.S."/>
            <person name="Lobo-da-Cunha A."/>
            <person name="Jogler C."/>
            <person name="Lage O.M."/>
        </authorList>
    </citation>
    <scope>NUCLEOTIDE SEQUENCE [LARGE SCALE GENOMIC DNA]</scope>
    <source>
        <strain evidence="5 6">LzC2</strain>
    </source>
</reference>
<evidence type="ECO:0000313" key="6">
    <source>
        <dbReference type="Proteomes" id="UP000609651"/>
    </source>
</evidence>